<dbReference type="EMBL" id="CP033236">
    <property type="protein sequence ID" value="AZF71703.1"/>
    <property type="molecule type" value="Genomic_DNA"/>
</dbReference>
<dbReference type="EMBL" id="CP033237">
    <property type="protein sequence ID" value="AZF74323.1"/>
    <property type="molecule type" value="Genomic_DNA"/>
</dbReference>
<dbReference type="EMBL" id="CP011055">
    <property type="protein sequence ID" value="AKA74614.1"/>
    <property type="molecule type" value="Genomic_DNA"/>
</dbReference>
<reference evidence="13 26" key="6">
    <citation type="journal article" date="2020" name="Nat. Commun.">
        <title>The structures of two archaeal type IV pili illuminate evolutionary relationships.</title>
        <authorList>
            <person name="Wang F."/>
            <person name="Baquero D.P."/>
            <person name="Su Z."/>
            <person name="Beltran L.C."/>
            <person name="Prangishvili D."/>
            <person name="Krupovic M."/>
            <person name="Egelman E.H."/>
        </authorList>
    </citation>
    <scope>NUCLEOTIDE SEQUENCE [LARGE SCALE GENOMIC DNA]</scope>
    <source>
        <strain evidence="13 26">POZ149</strain>
    </source>
</reference>
<feature type="domain" description="S-Me-THD-like C-terminal" evidence="2">
    <location>
        <begin position="166"/>
        <end position="329"/>
    </location>
</feature>
<dbReference type="Proteomes" id="UP000273443">
    <property type="component" value="Chromosome"/>
</dbReference>
<evidence type="ECO:0000313" key="11">
    <source>
        <dbReference type="EMBL" id="AZF82157.1"/>
    </source>
</evidence>
<reference evidence="3" key="5">
    <citation type="submission" date="2018-10" db="EMBL/GenBank/DDBJ databases">
        <authorList>
            <person name="McCarthy S."/>
            <person name="Gradnigo J."/>
            <person name="Johnson T."/>
            <person name="Payne S."/>
            <person name="Lipzen A."/>
            <person name="Schackwitz W."/>
            <person name="Martin J."/>
            <person name="Moriyama E."/>
            <person name="Blum P."/>
        </authorList>
    </citation>
    <scope>NUCLEOTIDE SEQUENCE</scope>
    <source>
        <strain evidence="3">SARC-B</strain>
        <strain evidence="4">SARC-C</strain>
        <strain evidence="5">SULA</strain>
    </source>
</reference>
<evidence type="ECO:0000313" key="24">
    <source>
        <dbReference type="Proteomes" id="UP000278715"/>
    </source>
</evidence>
<evidence type="ECO:0000313" key="14">
    <source>
        <dbReference type="EMBL" id="SAI85358.1"/>
    </source>
</evidence>
<dbReference type="Pfam" id="PF06032">
    <property type="entry name" value="S-Me-THD_N"/>
    <property type="match status" value="1"/>
</dbReference>
<evidence type="ECO:0000313" key="10">
    <source>
        <dbReference type="EMBL" id="AZF79553.1"/>
    </source>
</evidence>
<gene>
    <name evidence="13" type="ORF">HFC64_03335</name>
    <name evidence="14" type="ORF">SSOP1_1804</name>
    <name evidence="5" type="ORF">SULA_2478</name>
    <name evidence="3" type="ORF">SULB_2479</name>
    <name evidence="4" type="ORF">SULC_2476</name>
    <name evidence="6" type="ORF">SULG_12565</name>
    <name evidence="7" type="ORF">SULH_12565</name>
    <name evidence="8" type="ORF">SULI_12565</name>
    <name evidence="9" type="ORF">SULM_12555</name>
    <name evidence="10" type="ORF">SULN_12555</name>
    <name evidence="11" type="ORF">SULO_12565</name>
    <name evidence="12" type="ORF">SULZ_12550</name>
</gene>
<dbReference type="EMBL" id="CP033239">
    <property type="protein sequence ID" value="AZF79553.1"/>
    <property type="molecule type" value="Genomic_DNA"/>
</dbReference>
<evidence type="ECO:0000313" key="25">
    <source>
        <dbReference type="Proteomes" id="UP000282269"/>
    </source>
</evidence>
<sequence>MRISVNDLYNLAIGSSILGSGGGGNPFLGYKIVKAKMLQMNIDYVEYTDEVDEDRDFIIGVGGMGSPLIGIEKIPAGHEYYRSLMTLTKFLRKEVTKITSIEIGGINSVVPFMASLMSKKPLIDGDYEGRAFPELYMTTMHFAGYRATPLSICDERENCVIIETVDNFRAESIARSITVGFGGRGYISLYPASGKEYINGAILGTVSLALELGKTLTEQGLDEMINLARGKIIFEGKIVDVKRFNIGGFAIGMAKIDGLEEYRGENSEIIFKNEYLGFLKEGKILSISPEIINLIDYNNNIVTSDSLRYGVKVRVLEIPVSNKWKEVGGYEKIKEMVVKEIKKIHQLP</sequence>
<evidence type="ECO:0000313" key="13">
    <source>
        <dbReference type="EMBL" id="QPG49060.1"/>
    </source>
</evidence>
<evidence type="ECO:0000313" key="19">
    <source>
        <dbReference type="Proteomes" id="UP000267993"/>
    </source>
</evidence>
<evidence type="ECO:0000259" key="2">
    <source>
        <dbReference type="Pfam" id="PF20906"/>
    </source>
</evidence>
<evidence type="ECO:0000313" key="23">
    <source>
        <dbReference type="Proteomes" id="UP000275843"/>
    </source>
</evidence>
<dbReference type="EMBL" id="CP033238">
    <property type="protein sequence ID" value="AZF76946.1"/>
    <property type="molecule type" value="Genomic_DNA"/>
</dbReference>
<evidence type="ECO:0000313" key="5">
    <source>
        <dbReference type="EMBL" id="AKA80001.1"/>
    </source>
</evidence>
<reference evidence="15 16" key="1">
    <citation type="journal article" date="2015" name="Genome Announc.">
        <title>Complete Genome Sequence of Sulfolobus solfataricus Strain 98/2 and Evolved Derivatives.</title>
        <authorList>
            <person name="McCarthy S."/>
            <person name="Gradnigo J."/>
            <person name="Johnson T."/>
            <person name="Payne S."/>
            <person name="Lipzen A."/>
            <person name="Martin J."/>
            <person name="Schackwitz W."/>
            <person name="Moriyama E."/>
            <person name="Blum P."/>
        </authorList>
    </citation>
    <scope>NUCLEOTIDE SEQUENCE [LARGE SCALE GENOMIC DNA]</scope>
    <source>
        <strain evidence="15">98/2 SULC</strain>
        <strain evidence="3">SARC-B</strain>
        <strain evidence="4">SARC-C</strain>
        <strain evidence="5 17">SULA</strain>
        <strain evidence="16">SULB</strain>
    </source>
</reference>
<evidence type="ECO:0000313" key="8">
    <source>
        <dbReference type="EMBL" id="AZF74323.1"/>
    </source>
</evidence>
<dbReference type="RefSeq" id="WP_009990104.1">
    <property type="nucleotide sequence ID" value="NZ_CP011055.2"/>
</dbReference>
<dbReference type="Proteomes" id="UP000282269">
    <property type="component" value="Chromosome"/>
</dbReference>
<evidence type="ECO:0000313" key="12">
    <source>
        <dbReference type="EMBL" id="AZF84743.1"/>
    </source>
</evidence>
<dbReference type="KEGG" id="ssol:SULB_2479"/>
<dbReference type="InterPro" id="IPR024071">
    <property type="entry name" value="S-Me-THD_C_sf"/>
</dbReference>
<dbReference type="Proteomes" id="UP000594632">
    <property type="component" value="Chromosome"/>
</dbReference>
<dbReference type="AlphaFoldDB" id="A0A0E3K6L7"/>
<dbReference type="GeneID" id="44130428"/>
<dbReference type="Proteomes" id="UP000033085">
    <property type="component" value="Chromosome"/>
</dbReference>
<evidence type="ECO:0000313" key="6">
    <source>
        <dbReference type="EMBL" id="AZF69083.1"/>
    </source>
</evidence>
<protein>
    <submittedName>
        <fullName evidence="3">DUF917 domain-containing protein</fullName>
    </submittedName>
</protein>
<evidence type="ECO:0000313" key="17">
    <source>
        <dbReference type="Proteomes" id="UP000033106"/>
    </source>
</evidence>
<dbReference type="InterPro" id="IPR027479">
    <property type="entry name" value="S-Me-THD_N_sf"/>
</dbReference>
<evidence type="ECO:0000313" key="16">
    <source>
        <dbReference type="Proteomes" id="UP000033085"/>
    </source>
</evidence>
<dbReference type="EMBL" id="LT549890">
    <property type="protein sequence ID" value="SAI85358.1"/>
    <property type="molecule type" value="Genomic_DNA"/>
</dbReference>
<dbReference type="OrthoDB" id="46232at2157"/>
<evidence type="ECO:0000313" key="3">
    <source>
        <dbReference type="EMBL" id="AKA74614.1"/>
    </source>
</evidence>
<reference evidence="18" key="2">
    <citation type="submission" date="2016-04" db="EMBL/GenBank/DDBJ databases">
        <authorList>
            <person name="Shah S.A."/>
            <person name="Garrett R.A."/>
        </authorList>
    </citation>
    <scope>NUCLEOTIDE SEQUENCE [LARGE SCALE GENOMIC DNA]</scope>
    <source>
        <strain evidence="18">ATCC 35091 / DSM 1616 / JCM 8930 / NBRC 15331 / P1</strain>
    </source>
</reference>
<evidence type="ECO:0000313" key="20">
    <source>
        <dbReference type="Proteomes" id="UP000269431"/>
    </source>
</evidence>
<name>A0A0E3K6L7_SACSO</name>
<dbReference type="EMBL" id="CP033240">
    <property type="protein sequence ID" value="AZF82157.1"/>
    <property type="molecule type" value="Genomic_DNA"/>
</dbReference>
<evidence type="ECO:0000313" key="7">
    <source>
        <dbReference type="EMBL" id="AZF71703.1"/>
    </source>
</evidence>
<dbReference type="SUPFAM" id="SSF160991">
    <property type="entry name" value="CV3147-like"/>
    <property type="match status" value="1"/>
</dbReference>
<organism evidence="3 16">
    <name type="scientific">Saccharolobus solfataricus</name>
    <name type="common">Sulfolobus solfataricus</name>
    <dbReference type="NCBI Taxonomy" id="2287"/>
    <lineage>
        <taxon>Archaea</taxon>
        <taxon>Thermoproteota</taxon>
        <taxon>Thermoprotei</taxon>
        <taxon>Sulfolobales</taxon>
        <taxon>Sulfolobaceae</taxon>
        <taxon>Saccharolobus</taxon>
    </lineage>
</organism>
<dbReference type="EMBL" id="CP011057">
    <property type="protein sequence ID" value="AKA80001.1"/>
    <property type="molecule type" value="Genomic_DNA"/>
</dbReference>
<evidence type="ECO:0000313" key="18">
    <source>
        <dbReference type="Proteomes" id="UP000076770"/>
    </source>
</evidence>
<evidence type="ECO:0000313" key="15">
    <source>
        <dbReference type="Proteomes" id="UP000033057"/>
    </source>
</evidence>
<evidence type="ECO:0000313" key="4">
    <source>
        <dbReference type="EMBL" id="AKA77310.1"/>
    </source>
</evidence>
<dbReference type="Gene3D" id="3.40.1610.10">
    <property type="entry name" value="CV3147-like domain"/>
    <property type="match status" value="1"/>
</dbReference>
<dbReference type="Proteomes" id="UP000033106">
    <property type="component" value="Chromosome"/>
</dbReference>
<dbReference type="KEGG" id="ssof:SULC_2476"/>
<dbReference type="Proteomes" id="UP000033057">
    <property type="component" value="Chromosome"/>
</dbReference>
<evidence type="ECO:0000313" key="21">
    <source>
        <dbReference type="Proteomes" id="UP000273194"/>
    </source>
</evidence>
<dbReference type="InterPro" id="IPR010318">
    <property type="entry name" value="S-Me-THD_N"/>
</dbReference>
<dbReference type="EMBL" id="CP050869">
    <property type="protein sequence ID" value="QPG49060.1"/>
    <property type="molecule type" value="Genomic_DNA"/>
</dbReference>
<dbReference type="InterPro" id="IPR048350">
    <property type="entry name" value="S-Me-THD-like_C"/>
</dbReference>
<dbReference type="GeneID" id="1454660"/>
<dbReference type="Proteomes" id="UP000267993">
    <property type="component" value="Chromosome"/>
</dbReference>
<dbReference type="Proteomes" id="UP000076770">
    <property type="component" value="Chromosome i"/>
</dbReference>
<feature type="domain" description="S-Me-THD N-terminal" evidence="1">
    <location>
        <begin position="7"/>
        <end position="163"/>
    </location>
</feature>
<dbReference type="Pfam" id="PF20906">
    <property type="entry name" value="S-Me-THD_C"/>
    <property type="match status" value="1"/>
</dbReference>
<dbReference type="Proteomes" id="UP000278715">
    <property type="component" value="Chromosome"/>
</dbReference>
<evidence type="ECO:0000313" key="9">
    <source>
        <dbReference type="EMBL" id="AZF76946.1"/>
    </source>
</evidence>
<dbReference type="SMR" id="A0A0E3K6L7"/>
<dbReference type="Proteomes" id="UP000273194">
    <property type="component" value="Chromosome"/>
</dbReference>
<accession>A0A0E3K6L7</accession>
<dbReference type="PATRIC" id="fig|2287.6.peg.2629"/>
<proteinExistence type="predicted"/>
<dbReference type="KEGG" id="ssoa:SULA_2478"/>
<dbReference type="EMBL" id="CP033235">
    <property type="protein sequence ID" value="AZF69083.1"/>
    <property type="molecule type" value="Genomic_DNA"/>
</dbReference>
<dbReference type="Gene3D" id="2.40.390.10">
    <property type="entry name" value="CV3147-like"/>
    <property type="match status" value="1"/>
</dbReference>
<dbReference type="Proteomes" id="UP000275843">
    <property type="component" value="Chromosome"/>
</dbReference>
<dbReference type="OMA" id="FPEMQMT"/>
<reference evidence="19 20" key="4">
    <citation type="journal article" date="2018" name="Proc. Natl. Acad. Sci. U.S.A.">
        <title>Nonmutational mechanism of inheritance in the Archaeon Sulfolobus solfataricus.</title>
        <authorList>
            <person name="Payne S."/>
            <person name="McCarthy S."/>
            <person name="Johnson T."/>
            <person name="North E."/>
            <person name="Blum P."/>
        </authorList>
    </citation>
    <scope>NUCLEOTIDE SEQUENCE [LARGE SCALE GENOMIC DNA]</scope>
    <source>
        <strain evidence="7 19">SARC-H</strain>
        <strain evidence="8 23">SARC-I</strain>
        <strain evidence="10 24">SARC-N</strain>
        <strain evidence="11 25">SARC-O</strain>
        <strain evidence="12 20">SUL120</strain>
        <strain evidence="6 21">SULG</strain>
        <strain evidence="9 22">SULM</strain>
    </source>
</reference>
<dbReference type="EMBL" id="CP033241">
    <property type="protein sequence ID" value="AZF84743.1"/>
    <property type="molecule type" value="Genomic_DNA"/>
</dbReference>
<evidence type="ECO:0000259" key="1">
    <source>
        <dbReference type="Pfam" id="PF06032"/>
    </source>
</evidence>
<dbReference type="Proteomes" id="UP000269431">
    <property type="component" value="Chromosome"/>
</dbReference>
<evidence type="ECO:0000313" key="26">
    <source>
        <dbReference type="Proteomes" id="UP000594632"/>
    </source>
</evidence>
<evidence type="ECO:0000313" key="22">
    <source>
        <dbReference type="Proteomes" id="UP000273443"/>
    </source>
</evidence>
<reference evidence="14" key="3">
    <citation type="submission" date="2016-04" db="EMBL/GenBank/DDBJ databases">
        <authorList>
            <person name="Evans L.H."/>
            <person name="Alamgir A."/>
            <person name="Owens N."/>
            <person name="Weber N.D."/>
            <person name="Virtaneva K."/>
            <person name="Barbian K."/>
            <person name="Babar A."/>
            <person name="Rosenke K."/>
        </authorList>
    </citation>
    <scope>NUCLEOTIDE SEQUENCE</scope>
    <source>
        <strain evidence="14">P1</strain>
    </source>
</reference>
<dbReference type="EMBL" id="CP011056">
    <property type="protein sequence ID" value="AKA77310.1"/>
    <property type="molecule type" value="Genomic_DNA"/>
</dbReference>